<gene>
    <name evidence="2" type="ORF">RRG08_007533</name>
</gene>
<reference evidence="2" key="1">
    <citation type="journal article" date="2023" name="G3 (Bethesda)">
        <title>A reference genome for the long-term kleptoplast-retaining sea slug Elysia crispata morphotype clarki.</title>
        <authorList>
            <person name="Eastman K.E."/>
            <person name="Pendleton A.L."/>
            <person name="Shaikh M.A."/>
            <person name="Suttiyut T."/>
            <person name="Ogas R."/>
            <person name="Tomko P."/>
            <person name="Gavelis G."/>
            <person name="Widhalm J.R."/>
            <person name="Wisecaver J.H."/>
        </authorList>
    </citation>
    <scope>NUCLEOTIDE SEQUENCE</scope>
    <source>
        <strain evidence="2">ECLA1</strain>
    </source>
</reference>
<evidence type="ECO:0000313" key="3">
    <source>
        <dbReference type="Proteomes" id="UP001283361"/>
    </source>
</evidence>
<dbReference type="PANTHER" id="PTHR46599">
    <property type="entry name" value="PIGGYBAC TRANSPOSABLE ELEMENT-DERIVED PROTEIN 4"/>
    <property type="match status" value="1"/>
</dbReference>
<keyword evidence="1" id="KW-0472">Membrane</keyword>
<keyword evidence="1" id="KW-1133">Transmembrane helix</keyword>
<keyword evidence="3" id="KW-1185">Reference proteome</keyword>
<proteinExistence type="predicted"/>
<organism evidence="2 3">
    <name type="scientific">Elysia crispata</name>
    <name type="common">lettuce slug</name>
    <dbReference type="NCBI Taxonomy" id="231223"/>
    <lineage>
        <taxon>Eukaryota</taxon>
        <taxon>Metazoa</taxon>
        <taxon>Spiralia</taxon>
        <taxon>Lophotrochozoa</taxon>
        <taxon>Mollusca</taxon>
        <taxon>Gastropoda</taxon>
        <taxon>Heterobranchia</taxon>
        <taxon>Euthyneura</taxon>
        <taxon>Panpulmonata</taxon>
        <taxon>Sacoglossa</taxon>
        <taxon>Placobranchoidea</taxon>
        <taxon>Plakobranchidae</taxon>
        <taxon>Elysia</taxon>
    </lineage>
</organism>
<dbReference type="PANTHER" id="PTHR46599:SF3">
    <property type="entry name" value="PIGGYBAC TRANSPOSABLE ELEMENT-DERIVED PROTEIN 4"/>
    <property type="match status" value="1"/>
</dbReference>
<comment type="caution">
    <text evidence="2">The sequence shown here is derived from an EMBL/GenBank/DDBJ whole genome shotgun (WGS) entry which is preliminary data.</text>
</comment>
<name>A0AAE1CY56_9GAST</name>
<keyword evidence="1" id="KW-0812">Transmembrane</keyword>
<accession>A0AAE1CY56</accession>
<evidence type="ECO:0000313" key="2">
    <source>
        <dbReference type="EMBL" id="KAK3743294.1"/>
    </source>
</evidence>
<evidence type="ECO:0000256" key="1">
    <source>
        <dbReference type="SAM" id="Phobius"/>
    </source>
</evidence>
<dbReference type="AlphaFoldDB" id="A0AAE1CY56"/>
<feature type="transmembrane region" description="Helical" evidence="1">
    <location>
        <begin position="12"/>
        <end position="30"/>
    </location>
</feature>
<dbReference type="Proteomes" id="UP001283361">
    <property type="component" value="Unassembled WGS sequence"/>
</dbReference>
<evidence type="ECO:0008006" key="4">
    <source>
        <dbReference type="Google" id="ProtNLM"/>
    </source>
</evidence>
<protein>
    <recommendedName>
        <fullName evidence="4">PiggyBac transposable element-derived protein 4 C-terminal zinc-ribbon domain-containing protein</fullName>
    </recommendedName>
</protein>
<sequence length="147" mass="17395">MWRKSQKWWRKPFFHLLTLVSIQTTIILNLHKKQHGRPATNLAAVVKDLIIALVDKDVSHDAEQDNLNLPLVRIRERHFIKLWPEKDGGGKSRRQCKVCIDRPKKTGMSAQERKSKRKVSKFWCPKCKVRLCLDCFEIYHTKVDYTE</sequence>
<dbReference type="EMBL" id="JAWDGP010006317">
    <property type="protein sequence ID" value="KAK3743294.1"/>
    <property type="molecule type" value="Genomic_DNA"/>
</dbReference>